<evidence type="ECO:0000313" key="2">
    <source>
        <dbReference type="EMBL" id="NSL86429.1"/>
    </source>
</evidence>
<accession>A0A3S1B153</accession>
<dbReference type="Pfam" id="PF00561">
    <property type="entry name" value="Abhydrolase_1"/>
    <property type="match status" value="1"/>
</dbReference>
<sequence length="280" mass="31923">MHTVTYHQATVDGLQLFYRQAGDATAPVILLLHGFPSSSHMFRDLIPLLAERYHVIAPDYPGFGHSSHPTPESFEYSFDHLSVVMEHFIDHLQLRRFHLYMQDYGGPIGFRIAVRRPELIASLLIQNANAYTEGLGPFVQRVGALQDAGDWAGMSTLFDYMISEDGIKDDYIHGAKNPARISPDAWKTDASFMNTAIQRTLFANYKTNFPLYPVWQAYLRQYQPRTLITWGKHDRIFPGEGAVAYLKDLPEAELHLLDGGHFVLEEYHREVAALIRKFIG</sequence>
<dbReference type="SUPFAM" id="SSF53474">
    <property type="entry name" value="alpha/beta-Hydrolases"/>
    <property type="match status" value="1"/>
</dbReference>
<dbReference type="InterPro" id="IPR000073">
    <property type="entry name" value="AB_hydrolase_1"/>
</dbReference>
<dbReference type="PANTHER" id="PTHR42977:SF1">
    <property type="entry name" value="BLR6576 PROTEIN"/>
    <property type="match status" value="1"/>
</dbReference>
<organism evidence="2 3">
    <name type="scientific">Chitinophaga solisilvae</name>
    <dbReference type="NCBI Taxonomy" id="1233460"/>
    <lineage>
        <taxon>Bacteria</taxon>
        <taxon>Pseudomonadati</taxon>
        <taxon>Bacteroidota</taxon>
        <taxon>Chitinophagia</taxon>
        <taxon>Chitinophagales</taxon>
        <taxon>Chitinophagaceae</taxon>
        <taxon>Chitinophaga</taxon>
    </lineage>
</organism>
<name>A0A3S1B153_9BACT</name>
<dbReference type="InterPro" id="IPR000639">
    <property type="entry name" value="Epox_hydrolase-like"/>
</dbReference>
<dbReference type="PRINTS" id="PR00111">
    <property type="entry name" value="ABHYDROLASE"/>
</dbReference>
<proteinExistence type="predicted"/>
<dbReference type="GO" id="GO:0004301">
    <property type="term" value="F:epoxide hydrolase activity"/>
    <property type="evidence" value="ECO:0007669"/>
    <property type="project" value="TreeGrafter"/>
</dbReference>
<reference evidence="2" key="1">
    <citation type="submission" date="2020-05" db="EMBL/GenBank/DDBJ databases">
        <title>Chitinophaga laudate sp. nov., isolated from a tropical peat swamp.</title>
        <authorList>
            <person name="Goh C.B.S."/>
            <person name="Lee M.S."/>
            <person name="Parimannan S."/>
            <person name="Pasbakhsh P."/>
            <person name="Yule C.M."/>
            <person name="Rajandas H."/>
            <person name="Loke S."/>
            <person name="Croft L."/>
            <person name="Tan J.B.L."/>
        </authorList>
    </citation>
    <scope>NUCLEOTIDE SEQUENCE</scope>
    <source>
        <strain evidence="2">Mgbs1</strain>
    </source>
</reference>
<dbReference type="Proteomes" id="UP000281028">
    <property type="component" value="Unassembled WGS sequence"/>
</dbReference>
<comment type="caution">
    <text evidence="2">The sequence shown here is derived from an EMBL/GenBank/DDBJ whole genome shotgun (WGS) entry which is preliminary data.</text>
</comment>
<keyword evidence="2" id="KW-0378">Hydrolase</keyword>
<dbReference type="PANTHER" id="PTHR42977">
    <property type="entry name" value="HYDROLASE-RELATED"/>
    <property type="match status" value="1"/>
</dbReference>
<dbReference type="Gene3D" id="3.40.50.1820">
    <property type="entry name" value="alpha/beta hydrolase"/>
    <property type="match status" value="1"/>
</dbReference>
<evidence type="ECO:0000313" key="3">
    <source>
        <dbReference type="Proteomes" id="UP000281028"/>
    </source>
</evidence>
<dbReference type="OrthoDB" id="9799612at2"/>
<gene>
    <name evidence="2" type="ORF">ECE50_006290</name>
</gene>
<keyword evidence="3" id="KW-1185">Reference proteome</keyword>
<dbReference type="PRINTS" id="PR00412">
    <property type="entry name" value="EPOXHYDRLASE"/>
</dbReference>
<dbReference type="InterPro" id="IPR051340">
    <property type="entry name" value="Haloalkane_dehalogenase"/>
</dbReference>
<dbReference type="EMBL" id="RIAR02000001">
    <property type="protein sequence ID" value="NSL86429.1"/>
    <property type="molecule type" value="Genomic_DNA"/>
</dbReference>
<feature type="domain" description="AB hydrolase-1" evidence="1">
    <location>
        <begin position="27"/>
        <end position="266"/>
    </location>
</feature>
<protein>
    <submittedName>
        <fullName evidence="2">Alpha/beta hydrolase</fullName>
    </submittedName>
</protein>
<dbReference type="AlphaFoldDB" id="A0A3S1B153"/>
<dbReference type="InterPro" id="IPR029058">
    <property type="entry name" value="AB_hydrolase_fold"/>
</dbReference>
<evidence type="ECO:0000259" key="1">
    <source>
        <dbReference type="Pfam" id="PF00561"/>
    </source>
</evidence>